<organism evidence="1 2">
    <name type="scientific">Solea senegalensis</name>
    <name type="common">Senegalese sole</name>
    <dbReference type="NCBI Taxonomy" id="28829"/>
    <lineage>
        <taxon>Eukaryota</taxon>
        <taxon>Metazoa</taxon>
        <taxon>Chordata</taxon>
        <taxon>Craniata</taxon>
        <taxon>Vertebrata</taxon>
        <taxon>Euteleostomi</taxon>
        <taxon>Actinopterygii</taxon>
        <taxon>Neopterygii</taxon>
        <taxon>Teleostei</taxon>
        <taxon>Neoteleostei</taxon>
        <taxon>Acanthomorphata</taxon>
        <taxon>Carangaria</taxon>
        <taxon>Pleuronectiformes</taxon>
        <taxon>Pleuronectoidei</taxon>
        <taxon>Soleidae</taxon>
        <taxon>Solea</taxon>
    </lineage>
</organism>
<reference evidence="1 2" key="1">
    <citation type="journal article" date="2021" name="Sci. Rep.">
        <title>Chromosome anchoring in Senegalese sole (Solea senegalensis) reveals sex-associated markers and genome rearrangements in flatfish.</title>
        <authorList>
            <person name="Guerrero-Cozar I."/>
            <person name="Gomez-Garrido J."/>
            <person name="Berbel C."/>
            <person name="Martinez-Blanch J.F."/>
            <person name="Alioto T."/>
            <person name="Claros M.G."/>
            <person name="Gagnaire P.A."/>
            <person name="Manchado M."/>
        </authorList>
    </citation>
    <scope>NUCLEOTIDE SEQUENCE [LARGE SCALE GENOMIC DNA]</scope>
    <source>
        <strain evidence="1">Sse05_10M</strain>
    </source>
</reference>
<protein>
    <submittedName>
        <fullName evidence="1">Uncharacterized protein</fullName>
    </submittedName>
</protein>
<name>A0AAV6RW83_SOLSE</name>
<evidence type="ECO:0000313" key="1">
    <source>
        <dbReference type="EMBL" id="KAG7509204.1"/>
    </source>
</evidence>
<sequence length="109" mass="11920">MTGTGTAGLFKDNEHFDELETADNHIMCHDLFSATESQKSAGKSWSCERFVFHWCCLPVAELRKRWHLSSSSSSSCRTLPPHLLPAAPRASDSRVLLSEMASPEAAAAA</sequence>
<gene>
    <name evidence="1" type="ORF">JOB18_037187</name>
</gene>
<dbReference type="Proteomes" id="UP000693946">
    <property type="component" value="Linkage Group LG17"/>
</dbReference>
<accession>A0AAV6RW83</accession>
<dbReference type="AlphaFoldDB" id="A0AAV6RW83"/>
<proteinExistence type="predicted"/>
<evidence type="ECO:0000313" key="2">
    <source>
        <dbReference type="Proteomes" id="UP000693946"/>
    </source>
</evidence>
<keyword evidence="2" id="KW-1185">Reference proteome</keyword>
<comment type="caution">
    <text evidence="1">The sequence shown here is derived from an EMBL/GenBank/DDBJ whole genome shotgun (WGS) entry which is preliminary data.</text>
</comment>
<dbReference type="EMBL" id="JAGKHQ010000009">
    <property type="protein sequence ID" value="KAG7509204.1"/>
    <property type="molecule type" value="Genomic_DNA"/>
</dbReference>